<gene>
    <name evidence="1" type="ORF">DF051_23080</name>
</gene>
<reference evidence="1 2" key="1">
    <citation type="submission" date="2018-08" db="EMBL/GenBank/DDBJ databases">
        <title>Comparative analysis of Burkholderia isolates from Puerto Rico.</title>
        <authorList>
            <person name="Hall C."/>
            <person name="Sahl J."/>
            <person name="Wagner D."/>
        </authorList>
    </citation>
    <scope>NUCLEOTIDE SEQUENCE [LARGE SCALE GENOMIC DNA]</scope>
    <source>
        <strain evidence="1 2">Bp9025</strain>
    </source>
</reference>
<proteinExistence type="predicted"/>
<comment type="caution">
    <text evidence="1">The sequence shown here is derived from an EMBL/GenBank/DDBJ whole genome shotgun (WGS) entry which is preliminary data.</text>
</comment>
<protein>
    <submittedName>
        <fullName evidence="1">Uncharacterized protein</fullName>
    </submittedName>
</protein>
<organism evidence="1 2">
    <name type="scientific">Burkholderia contaminans</name>
    <dbReference type="NCBI Taxonomy" id="488447"/>
    <lineage>
        <taxon>Bacteria</taxon>
        <taxon>Pseudomonadati</taxon>
        <taxon>Pseudomonadota</taxon>
        <taxon>Betaproteobacteria</taxon>
        <taxon>Burkholderiales</taxon>
        <taxon>Burkholderiaceae</taxon>
        <taxon>Burkholderia</taxon>
        <taxon>Burkholderia cepacia complex</taxon>
    </lineage>
</organism>
<dbReference type="Proteomes" id="UP000277921">
    <property type="component" value="Unassembled WGS sequence"/>
</dbReference>
<evidence type="ECO:0000313" key="2">
    <source>
        <dbReference type="Proteomes" id="UP000277921"/>
    </source>
</evidence>
<name>A0A3N8PK82_9BURK</name>
<dbReference type="AlphaFoldDB" id="A0A3N8PK82"/>
<sequence length="129" mass="13817">MVGVPEWSFDSVDYMDEHNLPSVEDLRIATSDLFARIESAGDEVSTANGEIAAPLGDKAKVTLLKQIGALAALVAEKDGEYKRGDKLNVKKIADTVGELVDALPDASAHGLKNSNLRQNIGDGLKLLRE</sequence>
<dbReference type="EMBL" id="QTQV01000014">
    <property type="protein sequence ID" value="RQT12117.1"/>
    <property type="molecule type" value="Genomic_DNA"/>
</dbReference>
<evidence type="ECO:0000313" key="1">
    <source>
        <dbReference type="EMBL" id="RQT12117.1"/>
    </source>
</evidence>
<accession>A0A3N8PK82</accession>